<dbReference type="InterPro" id="IPR043917">
    <property type="entry name" value="DUF5753"/>
</dbReference>
<dbReference type="AlphaFoldDB" id="A0A7W3LSW4"/>
<sequence length="260" mass="29139">MGKVQPTSGTLRFGAIVNEHREAAKLTRAQLAGKFPVSPTYIGRIIKGTSRCTRETAQKLDDFLNAGGEIIKAWKNYIEGTDYPFALEDYAEAEKTAVMLRSIQVMYIDGLLQAEPYVRALLPNEKAARSRLMRQSVLSRPTPPTLCAILDESTLRRQVAPSDVMREQLHHLLELSTRRNVVLQIARYSDYQDLNVNASFLLATQEDMRVTGFLETAVGGDTIRSHKLVSQLANTFAILQGRALNAEDSRSFIRRVAEEQ</sequence>
<keyword evidence="3" id="KW-1185">Reference proteome</keyword>
<dbReference type="EMBL" id="JACJIA010000007">
    <property type="protein sequence ID" value="MBA8953632.1"/>
    <property type="molecule type" value="Genomic_DNA"/>
</dbReference>
<dbReference type="Gene3D" id="1.10.260.40">
    <property type="entry name" value="lambda repressor-like DNA-binding domains"/>
    <property type="match status" value="1"/>
</dbReference>
<dbReference type="RefSeq" id="WP_182845802.1">
    <property type="nucleotide sequence ID" value="NZ_BAAALP010000072.1"/>
</dbReference>
<dbReference type="Proteomes" id="UP000572680">
    <property type="component" value="Unassembled WGS sequence"/>
</dbReference>
<name>A0A7W3LSW4_ACTNM</name>
<dbReference type="CDD" id="cd00093">
    <property type="entry name" value="HTH_XRE"/>
    <property type="match status" value="1"/>
</dbReference>
<protein>
    <submittedName>
        <fullName evidence="2">Transcriptional regulator with XRE-family HTH domain</fullName>
    </submittedName>
</protein>
<dbReference type="SUPFAM" id="SSF47413">
    <property type="entry name" value="lambda repressor-like DNA-binding domains"/>
    <property type="match status" value="1"/>
</dbReference>
<organism evidence="2 3">
    <name type="scientific">Actinomadura namibiensis</name>
    <dbReference type="NCBI Taxonomy" id="182080"/>
    <lineage>
        <taxon>Bacteria</taxon>
        <taxon>Bacillati</taxon>
        <taxon>Actinomycetota</taxon>
        <taxon>Actinomycetes</taxon>
        <taxon>Streptosporangiales</taxon>
        <taxon>Thermomonosporaceae</taxon>
        <taxon>Actinomadura</taxon>
    </lineage>
</organism>
<feature type="domain" description="HTH cro/C1-type" evidence="1">
    <location>
        <begin position="17"/>
        <end position="70"/>
    </location>
</feature>
<dbReference type="Pfam" id="PF19054">
    <property type="entry name" value="DUF5753"/>
    <property type="match status" value="1"/>
</dbReference>
<dbReference type="SMART" id="SM00530">
    <property type="entry name" value="HTH_XRE"/>
    <property type="match status" value="1"/>
</dbReference>
<reference evidence="2 3" key="1">
    <citation type="submission" date="2020-08" db="EMBL/GenBank/DDBJ databases">
        <title>Genomic Encyclopedia of Type Strains, Phase IV (KMG-IV): sequencing the most valuable type-strain genomes for metagenomic binning, comparative biology and taxonomic classification.</title>
        <authorList>
            <person name="Goeker M."/>
        </authorList>
    </citation>
    <scope>NUCLEOTIDE SEQUENCE [LARGE SCALE GENOMIC DNA]</scope>
    <source>
        <strain evidence="2 3">DSM 44197</strain>
    </source>
</reference>
<accession>A0A7W3LSW4</accession>
<dbReference type="Pfam" id="PF13560">
    <property type="entry name" value="HTH_31"/>
    <property type="match status" value="1"/>
</dbReference>
<dbReference type="GO" id="GO:0003677">
    <property type="term" value="F:DNA binding"/>
    <property type="evidence" value="ECO:0007669"/>
    <property type="project" value="InterPro"/>
</dbReference>
<comment type="caution">
    <text evidence="2">The sequence shown here is derived from an EMBL/GenBank/DDBJ whole genome shotgun (WGS) entry which is preliminary data.</text>
</comment>
<evidence type="ECO:0000313" key="3">
    <source>
        <dbReference type="Proteomes" id="UP000572680"/>
    </source>
</evidence>
<evidence type="ECO:0000259" key="1">
    <source>
        <dbReference type="PROSITE" id="PS50943"/>
    </source>
</evidence>
<evidence type="ECO:0000313" key="2">
    <source>
        <dbReference type="EMBL" id="MBA8953632.1"/>
    </source>
</evidence>
<gene>
    <name evidence="2" type="ORF">HNR61_005285</name>
</gene>
<proteinExistence type="predicted"/>
<dbReference type="InterPro" id="IPR010982">
    <property type="entry name" value="Lambda_DNA-bd_dom_sf"/>
</dbReference>
<dbReference type="InterPro" id="IPR001387">
    <property type="entry name" value="Cro/C1-type_HTH"/>
</dbReference>
<dbReference type="PROSITE" id="PS50943">
    <property type="entry name" value="HTH_CROC1"/>
    <property type="match status" value="1"/>
</dbReference>